<dbReference type="EC" id="3.1.1.29" evidence="1"/>
<evidence type="ECO:0000256" key="3">
    <source>
        <dbReference type="ARBA" id="ARBA00022801"/>
    </source>
</evidence>
<reference evidence="7" key="1">
    <citation type="journal article" date="2014" name="Proc. Natl. Acad. Sci. U.S.A.">
        <title>Extensive sampling of basidiomycete genomes demonstrates inadequacy of the white-rot/brown-rot paradigm for wood decay fungi.</title>
        <authorList>
            <person name="Riley R."/>
            <person name="Salamov A.A."/>
            <person name="Brown D.W."/>
            <person name="Nagy L.G."/>
            <person name="Floudas D."/>
            <person name="Held B.W."/>
            <person name="Levasseur A."/>
            <person name="Lombard V."/>
            <person name="Morin E."/>
            <person name="Otillar R."/>
            <person name="Lindquist E.A."/>
            <person name="Sun H."/>
            <person name="LaButti K.M."/>
            <person name="Schmutz J."/>
            <person name="Jabbour D."/>
            <person name="Luo H."/>
            <person name="Baker S.E."/>
            <person name="Pisabarro A.G."/>
            <person name="Walton J.D."/>
            <person name="Blanchette R.A."/>
            <person name="Henrissat B."/>
            <person name="Martin F."/>
            <person name="Cullen D."/>
            <person name="Hibbett D.S."/>
            <person name="Grigoriev I.V."/>
        </authorList>
    </citation>
    <scope>NUCLEOTIDE SEQUENCE [LARGE SCALE GENOMIC DNA]</scope>
    <source>
        <strain evidence="7">PC15</strain>
    </source>
</reference>
<dbReference type="AlphaFoldDB" id="A0A067NKK0"/>
<protein>
    <recommendedName>
        <fullName evidence="1">peptidyl-tRNA hydrolase</fullName>
        <ecNumber evidence="1">3.1.1.29</ecNumber>
    </recommendedName>
</protein>
<keyword evidence="3" id="KW-0378">Hydrolase</keyword>
<accession>A0A067NKK0</accession>
<organism evidence="6 7">
    <name type="scientific">Pleurotus ostreatus (strain PC15)</name>
    <name type="common">Oyster mushroom</name>
    <dbReference type="NCBI Taxonomy" id="1137138"/>
    <lineage>
        <taxon>Eukaryota</taxon>
        <taxon>Fungi</taxon>
        <taxon>Dikarya</taxon>
        <taxon>Basidiomycota</taxon>
        <taxon>Agaricomycotina</taxon>
        <taxon>Agaricomycetes</taxon>
        <taxon>Agaricomycetidae</taxon>
        <taxon>Agaricales</taxon>
        <taxon>Pleurotineae</taxon>
        <taxon>Pleurotaceae</taxon>
        <taxon>Pleurotus</taxon>
    </lineage>
</organism>
<proteinExistence type="inferred from homology"/>
<dbReference type="Pfam" id="PF01195">
    <property type="entry name" value="Pept_tRNA_hydro"/>
    <property type="match status" value="1"/>
</dbReference>
<sequence>MVVAMPKLMVAGLGNITHPLTRHSLGHLIVDTLASRLGIPLKSASGGYIGTQDVMLGDSPVSLTLYKSKSFMNISGPSIAATFRKIMPNSPSSLIVIHDSLSHRPCVLAPRLGGSANGHNGVKSIIAALGGEQGFHRFRVGIGRGDGDVADYVLGRLSKHEKEYWGTDFGDGMESVIKEITKISRR</sequence>
<keyword evidence="4" id="KW-0694">RNA-binding</keyword>
<evidence type="ECO:0000256" key="4">
    <source>
        <dbReference type="ARBA" id="ARBA00022884"/>
    </source>
</evidence>
<dbReference type="HOGENOM" id="CLU_062456_2_3_1"/>
<dbReference type="Proteomes" id="UP000027073">
    <property type="component" value="Unassembled WGS sequence"/>
</dbReference>
<dbReference type="STRING" id="1137138.A0A067NKK0"/>
<dbReference type="InterPro" id="IPR036416">
    <property type="entry name" value="Pept_tRNA_hydro_sf"/>
</dbReference>
<evidence type="ECO:0000256" key="2">
    <source>
        <dbReference type="ARBA" id="ARBA00022555"/>
    </source>
</evidence>
<dbReference type="PANTHER" id="PTHR17224:SF1">
    <property type="entry name" value="PEPTIDYL-TRNA HYDROLASE"/>
    <property type="match status" value="1"/>
</dbReference>
<dbReference type="Gene3D" id="3.40.50.1470">
    <property type="entry name" value="Peptidyl-tRNA hydrolase"/>
    <property type="match status" value="1"/>
</dbReference>
<evidence type="ECO:0000313" key="6">
    <source>
        <dbReference type="EMBL" id="KDQ27560.1"/>
    </source>
</evidence>
<dbReference type="GO" id="GO:0004045">
    <property type="term" value="F:peptidyl-tRNA hydrolase activity"/>
    <property type="evidence" value="ECO:0007669"/>
    <property type="project" value="UniProtKB-EC"/>
</dbReference>
<dbReference type="NCBIfam" id="TIGR00447">
    <property type="entry name" value="pth"/>
    <property type="match status" value="1"/>
</dbReference>
<keyword evidence="2" id="KW-0820">tRNA-binding</keyword>
<dbReference type="VEuPathDB" id="FungiDB:PLEOSDRAFT_1104243"/>
<evidence type="ECO:0000256" key="1">
    <source>
        <dbReference type="ARBA" id="ARBA00013260"/>
    </source>
</evidence>
<dbReference type="SUPFAM" id="SSF53178">
    <property type="entry name" value="Peptidyl-tRNA hydrolase-like"/>
    <property type="match status" value="1"/>
</dbReference>
<dbReference type="InterPro" id="IPR018171">
    <property type="entry name" value="Pept_tRNA_hydro_CS"/>
</dbReference>
<evidence type="ECO:0000313" key="7">
    <source>
        <dbReference type="Proteomes" id="UP000027073"/>
    </source>
</evidence>
<dbReference type="PROSITE" id="PS01196">
    <property type="entry name" value="PEPT_TRNA_HYDROL_2"/>
    <property type="match status" value="1"/>
</dbReference>
<dbReference type="GO" id="GO:0000049">
    <property type="term" value="F:tRNA binding"/>
    <property type="evidence" value="ECO:0007669"/>
    <property type="project" value="UniProtKB-KW"/>
</dbReference>
<dbReference type="InterPro" id="IPR001328">
    <property type="entry name" value="Pept_tRNA_hydro"/>
</dbReference>
<dbReference type="OrthoDB" id="1711136at2759"/>
<comment type="similarity">
    <text evidence="5">Belongs to the PTH family.</text>
</comment>
<dbReference type="FunCoup" id="A0A067NKK0">
    <property type="interactions" value="128"/>
</dbReference>
<dbReference type="InParanoid" id="A0A067NKK0"/>
<name>A0A067NKK0_PLEO1</name>
<dbReference type="EMBL" id="KL198008">
    <property type="protein sequence ID" value="KDQ27560.1"/>
    <property type="molecule type" value="Genomic_DNA"/>
</dbReference>
<dbReference type="PANTHER" id="PTHR17224">
    <property type="entry name" value="PEPTIDYL-TRNA HYDROLASE"/>
    <property type="match status" value="1"/>
</dbReference>
<evidence type="ECO:0000256" key="5">
    <source>
        <dbReference type="ARBA" id="ARBA00038063"/>
    </source>
</evidence>
<gene>
    <name evidence="6" type="ORF">PLEOSDRAFT_1104243</name>
</gene>